<dbReference type="RefSeq" id="WP_152021876.1">
    <property type="nucleotide sequence ID" value="NZ_AP019860.1"/>
</dbReference>
<dbReference type="EMBL" id="AP019860">
    <property type="protein sequence ID" value="BBM88257.1"/>
    <property type="molecule type" value="Genomic_DNA"/>
</dbReference>
<keyword evidence="1" id="KW-0472">Membrane</keyword>
<gene>
    <name evidence="2" type="ORF">UABAM_06678</name>
</gene>
<feature type="transmembrane region" description="Helical" evidence="1">
    <location>
        <begin position="54"/>
        <end position="76"/>
    </location>
</feature>
<organism evidence="2 3">
    <name type="scientific">Uabimicrobium amorphum</name>
    <dbReference type="NCBI Taxonomy" id="2596890"/>
    <lineage>
        <taxon>Bacteria</taxon>
        <taxon>Pseudomonadati</taxon>
        <taxon>Planctomycetota</taxon>
        <taxon>Candidatus Uabimicrobiia</taxon>
        <taxon>Candidatus Uabimicrobiales</taxon>
        <taxon>Candidatus Uabimicrobiaceae</taxon>
        <taxon>Candidatus Uabimicrobium</taxon>
    </lineage>
</organism>
<evidence type="ECO:0000256" key="1">
    <source>
        <dbReference type="SAM" id="Phobius"/>
    </source>
</evidence>
<keyword evidence="1" id="KW-0812">Transmembrane</keyword>
<evidence type="ECO:0000313" key="2">
    <source>
        <dbReference type="EMBL" id="BBM88257.1"/>
    </source>
</evidence>
<feature type="transmembrane region" description="Helical" evidence="1">
    <location>
        <begin position="21"/>
        <end position="42"/>
    </location>
</feature>
<sequence length="100" mass="11651">MENLDKVREQALKKIDRAQQDFKFFFVMMAVFEGVLLLTYLLCMDFHERLHWLILIAALLTYGTIVTGLFTLGAYLKLNVMRILKALELHSELNDESLDV</sequence>
<dbReference type="Proteomes" id="UP000326354">
    <property type="component" value="Chromosome"/>
</dbReference>
<dbReference type="KEGG" id="uam:UABAM_06678"/>
<reference evidence="2 3" key="1">
    <citation type="submission" date="2019-08" db="EMBL/GenBank/DDBJ databases">
        <title>Complete genome sequence of Candidatus Uab amorphum.</title>
        <authorList>
            <person name="Shiratori T."/>
            <person name="Suzuki S."/>
            <person name="Kakizawa Y."/>
            <person name="Ishida K."/>
        </authorList>
    </citation>
    <scope>NUCLEOTIDE SEQUENCE [LARGE SCALE GENOMIC DNA]</scope>
    <source>
        <strain evidence="2 3">SRT547</strain>
    </source>
</reference>
<keyword evidence="3" id="KW-1185">Reference proteome</keyword>
<dbReference type="AlphaFoldDB" id="A0A5S9IV07"/>
<accession>A0A5S9IV07</accession>
<name>A0A5S9IV07_UABAM</name>
<keyword evidence="1" id="KW-1133">Transmembrane helix</keyword>
<protein>
    <submittedName>
        <fullName evidence="2">Uncharacterized protein</fullName>
    </submittedName>
</protein>
<evidence type="ECO:0000313" key="3">
    <source>
        <dbReference type="Proteomes" id="UP000326354"/>
    </source>
</evidence>
<proteinExistence type="predicted"/>